<dbReference type="AlphaFoldDB" id="A0AAD9ZAB9"/>
<dbReference type="EMBL" id="JASNWA010000007">
    <property type="protein sequence ID" value="KAK3173117.1"/>
    <property type="molecule type" value="Genomic_DNA"/>
</dbReference>
<dbReference type="Proteomes" id="UP001276659">
    <property type="component" value="Unassembled WGS sequence"/>
</dbReference>
<proteinExistence type="predicted"/>
<organism evidence="2 3">
    <name type="scientific">Lepraria neglecta</name>
    <dbReference type="NCBI Taxonomy" id="209136"/>
    <lineage>
        <taxon>Eukaryota</taxon>
        <taxon>Fungi</taxon>
        <taxon>Dikarya</taxon>
        <taxon>Ascomycota</taxon>
        <taxon>Pezizomycotina</taxon>
        <taxon>Lecanoromycetes</taxon>
        <taxon>OSLEUM clade</taxon>
        <taxon>Lecanoromycetidae</taxon>
        <taxon>Lecanorales</taxon>
        <taxon>Lecanorineae</taxon>
        <taxon>Stereocaulaceae</taxon>
        <taxon>Lepraria</taxon>
    </lineage>
</organism>
<protein>
    <submittedName>
        <fullName evidence="2">Uncharacterized protein</fullName>
    </submittedName>
</protein>
<reference evidence="2" key="1">
    <citation type="submission" date="2022-11" db="EMBL/GenBank/DDBJ databases">
        <title>Chromosomal genome sequence assembly and mating type (MAT) locus characterization of the leprose asexual lichenized fungus Lepraria neglecta (Nyl.) Erichsen.</title>
        <authorList>
            <person name="Allen J.L."/>
            <person name="Pfeffer B."/>
        </authorList>
    </citation>
    <scope>NUCLEOTIDE SEQUENCE</scope>
    <source>
        <strain evidence="2">Allen 5258</strain>
    </source>
</reference>
<comment type="caution">
    <text evidence="2">The sequence shown here is derived from an EMBL/GenBank/DDBJ whole genome shotgun (WGS) entry which is preliminary data.</text>
</comment>
<gene>
    <name evidence="2" type="ORF">OEA41_006446</name>
</gene>
<feature type="region of interest" description="Disordered" evidence="1">
    <location>
        <begin position="191"/>
        <end position="214"/>
    </location>
</feature>
<feature type="region of interest" description="Disordered" evidence="1">
    <location>
        <begin position="8"/>
        <end position="30"/>
    </location>
</feature>
<evidence type="ECO:0000256" key="1">
    <source>
        <dbReference type="SAM" id="MobiDB-lite"/>
    </source>
</evidence>
<sequence>MLPIRKWQGRQRSDWNGARDAASVDDTASSNEELSAVARGMVLRFSLSGYLSTLLTKQKLGLDSLEEDVRIDEDDLVGYNNEQLPSSVCGVILRRSGGPGGVRVFGKTIEVIQADSKHQGPSGMGNLVLMVKKPGATGHLYGTPSISYQRRILVFRDEGLSPDAFGRMLQDNELARIEREYYHFAKQEAEVRERGRVTDAERKRRQEREEAGAG</sequence>
<keyword evidence="3" id="KW-1185">Reference proteome</keyword>
<evidence type="ECO:0000313" key="2">
    <source>
        <dbReference type="EMBL" id="KAK3173117.1"/>
    </source>
</evidence>
<accession>A0AAD9ZAB9</accession>
<evidence type="ECO:0000313" key="3">
    <source>
        <dbReference type="Proteomes" id="UP001276659"/>
    </source>
</evidence>
<name>A0AAD9ZAB9_9LECA</name>